<comment type="subcellular location">
    <subcellularLocation>
        <location evidence="1">Membrane</location>
        <topology evidence="1">Multi-pass membrane protein</topology>
    </subcellularLocation>
</comment>
<dbReference type="GO" id="GO:0022857">
    <property type="term" value="F:transmembrane transporter activity"/>
    <property type="evidence" value="ECO:0007669"/>
    <property type="project" value="InterPro"/>
</dbReference>
<dbReference type="PROSITE" id="PS50850">
    <property type="entry name" value="MFS"/>
    <property type="match status" value="1"/>
</dbReference>
<feature type="transmembrane region" description="Helical" evidence="7">
    <location>
        <begin position="228"/>
        <end position="251"/>
    </location>
</feature>
<feature type="compositionally biased region" description="Polar residues" evidence="6">
    <location>
        <begin position="30"/>
        <end position="50"/>
    </location>
</feature>
<feature type="transmembrane region" description="Helical" evidence="7">
    <location>
        <begin position="478"/>
        <end position="500"/>
    </location>
</feature>
<dbReference type="InterPro" id="IPR036259">
    <property type="entry name" value="MFS_trans_sf"/>
</dbReference>
<sequence length="580" mass="63831">MSNIHNLSTIPGSFVDNSLDTESFNDKSSDTSVPQDLYQESPQLENGFSTENEENHVRRMATNASFSSVEEQDRIAEVLTRSSFGGLVKRTTTAPLPTMGGGRDYPPLLPDRDQYRVDFDGPDDPLHPFNWPFKKKVTFCAMLAFTSFTATWGSAIFSGAVTHISKIYHVAPVVAVLGISFYVFGFASGPCVWAPLSEMYGRKLPIIVSMFGATVFNFGVATGKDLQTILICRFFAGFFAAGPLAVVGAAFSDVFNAKHRGIAIALFAATVFIGPLIAPIVGNFISSSYLGWRWTQYITGIMSGASLAACICFMEETYHPIILVNKASELRKRTGNWGIYAKHEEFEMDLGSIVKNNLSRPIKMLFTETIILLLSIYTAFIYGILYLFLQAYPIVFVEGYGMSMSVGSLPYMGLMIGMLLGVVMILSFEPYYHRQLALNGGKPVPEARLPPMIIGAIAFPIGLFWFTWTGHYHKSIHWIVPTLSGLFSGFGLICIFLPAINYLIDSYLFVAASAIAANTMLRSAFGGAFPIFAGFMFHDMGVNWAGLLVGLVGTVLAPVPIFFYLYGKKIRQKSKLAFDL</sequence>
<feature type="domain" description="Major facilitator superfamily (MFS) profile" evidence="8">
    <location>
        <begin position="139"/>
        <end position="580"/>
    </location>
</feature>
<dbReference type="SUPFAM" id="SSF103473">
    <property type="entry name" value="MFS general substrate transporter"/>
    <property type="match status" value="1"/>
</dbReference>
<feature type="compositionally biased region" description="Polar residues" evidence="6">
    <location>
        <begin position="1"/>
        <end position="22"/>
    </location>
</feature>
<dbReference type="OrthoDB" id="9986881at2759"/>
<evidence type="ECO:0000256" key="5">
    <source>
        <dbReference type="ARBA" id="ARBA00023136"/>
    </source>
</evidence>
<feature type="transmembrane region" description="Helical" evidence="7">
    <location>
        <begin position="263"/>
        <end position="282"/>
    </location>
</feature>
<feature type="transmembrane region" description="Helical" evidence="7">
    <location>
        <begin position="507"/>
        <end position="532"/>
    </location>
</feature>
<evidence type="ECO:0000259" key="8">
    <source>
        <dbReference type="PROSITE" id="PS50850"/>
    </source>
</evidence>
<name>A0A1E3PPH0_9ASCO</name>
<evidence type="ECO:0000256" key="3">
    <source>
        <dbReference type="ARBA" id="ARBA00022692"/>
    </source>
</evidence>
<evidence type="ECO:0000256" key="7">
    <source>
        <dbReference type="SAM" id="Phobius"/>
    </source>
</evidence>
<dbReference type="STRING" id="857566.A0A1E3PPH0"/>
<feature type="transmembrane region" description="Helical" evidence="7">
    <location>
        <begin position="204"/>
        <end position="222"/>
    </location>
</feature>
<dbReference type="AlphaFoldDB" id="A0A1E3PPH0"/>
<keyword evidence="2" id="KW-0813">Transport</keyword>
<dbReference type="GO" id="GO:0005886">
    <property type="term" value="C:plasma membrane"/>
    <property type="evidence" value="ECO:0007669"/>
    <property type="project" value="TreeGrafter"/>
</dbReference>
<evidence type="ECO:0000256" key="6">
    <source>
        <dbReference type="SAM" id="MobiDB-lite"/>
    </source>
</evidence>
<dbReference type="Proteomes" id="UP000095009">
    <property type="component" value="Unassembled WGS sequence"/>
</dbReference>
<evidence type="ECO:0000313" key="9">
    <source>
        <dbReference type="EMBL" id="ODQ67311.1"/>
    </source>
</evidence>
<feature type="transmembrane region" description="Helical" evidence="7">
    <location>
        <begin position="137"/>
        <end position="161"/>
    </location>
</feature>
<reference evidence="9 10" key="1">
    <citation type="journal article" date="2016" name="Proc. Natl. Acad. Sci. U.S.A.">
        <title>Comparative genomics of biotechnologically important yeasts.</title>
        <authorList>
            <person name="Riley R."/>
            <person name="Haridas S."/>
            <person name="Wolfe K.H."/>
            <person name="Lopes M.R."/>
            <person name="Hittinger C.T."/>
            <person name="Goeker M."/>
            <person name="Salamov A.A."/>
            <person name="Wisecaver J.H."/>
            <person name="Long T.M."/>
            <person name="Calvey C.H."/>
            <person name="Aerts A.L."/>
            <person name="Barry K.W."/>
            <person name="Choi C."/>
            <person name="Clum A."/>
            <person name="Coughlan A.Y."/>
            <person name="Deshpande S."/>
            <person name="Douglass A.P."/>
            <person name="Hanson S.J."/>
            <person name="Klenk H.-P."/>
            <person name="LaButti K.M."/>
            <person name="Lapidus A."/>
            <person name="Lindquist E.A."/>
            <person name="Lipzen A.M."/>
            <person name="Meier-Kolthoff J.P."/>
            <person name="Ohm R.A."/>
            <person name="Otillar R.P."/>
            <person name="Pangilinan J.L."/>
            <person name="Peng Y."/>
            <person name="Rokas A."/>
            <person name="Rosa C.A."/>
            <person name="Scheuner C."/>
            <person name="Sibirny A.A."/>
            <person name="Slot J.C."/>
            <person name="Stielow J.B."/>
            <person name="Sun H."/>
            <person name="Kurtzman C.P."/>
            <person name="Blackwell M."/>
            <person name="Grigoriev I.V."/>
            <person name="Jeffries T.W."/>
        </authorList>
    </citation>
    <scope>NUCLEOTIDE SEQUENCE [LARGE SCALE GENOMIC DNA]</scope>
    <source>
        <strain evidence="9 10">DSM 6958</strain>
    </source>
</reference>
<dbReference type="PANTHER" id="PTHR23502">
    <property type="entry name" value="MAJOR FACILITATOR SUPERFAMILY"/>
    <property type="match status" value="1"/>
</dbReference>
<dbReference type="PANTHER" id="PTHR23502:SF31">
    <property type="entry name" value="POLYAMINE TRANSPORTER 1"/>
    <property type="match status" value="1"/>
</dbReference>
<dbReference type="InterPro" id="IPR020846">
    <property type="entry name" value="MFS_dom"/>
</dbReference>
<feature type="region of interest" description="Disordered" evidence="6">
    <location>
        <begin position="1"/>
        <end position="53"/>
    </location>
</feature>
<feature type="transmembrane region" description="Helical" evidence="7">
    <location>
        <begin position="167"/>
        <end position="192"/>
    </location>
</feature>
<proteinExistence type="predicted"/>
<dbReference type="EMBL" id="KV454407">
    <property type="protein sequence ID" value="ODQ67311.1"/>
    <property type="molecule type" value="Genomic_DNA"/>
</dbReference>
<protein>
    <submittedName>
        <fullName evidence="9">MFS general substrate transporter</fullName>
    </submittedName>
</protein>
<keyword evidence="5 7" id="KW-0472">Membrane</keyword>
<evidence type="ECO:0000313" key="10">
    <source>
        <dbReference type="Proteomes" id="UP000095009"/>
    </source>
</evidence>
<evidence type="ECO:0000256" key="2">
    <source>
        <dbReference type="ARBA" id="ARBA00022448"/>
    </source>
</evidence>
<dbReference type="Gene3D" id="1.20.1250.20">
    <property type="entry name" value="MFS general substrate transporter like domains"/>
    <property type="match status" value="1"/>
</dbReference>
<keyword evidence="3 7" id="KW-0812">Transmembrane</keyword>
<dbReference type="CDD" id="cd17323">
    <property type="entry name" value="MFS_Tpo1_MDR_like"/>
    <property type="match status" value="1"/>
</dbReference>
<dbReference type="Pfam" id="PF07690">
    <property type="entry name" value="MFS_1"/>
    <property type="match status" value="1"/>
</dbReference>
<feature type="transmembrane region" description="Helical" evidence="7">
    <location>
        <begin position="544"/>
        <end position="566"/>
    </location>
</feature>
<feature type="transmembrane region" description="Helical" evidence="7">
    <location>
        <begin position="409"/>
        <end position="428"/>
    </location>
</feature>
<feature type="transmembrane region" description="Helical" evidence="7">
    <location>
        <begin position="449"/>
        <end position="466"/>
    </location>
</feature>
<feature type="transmembrane region" description="Helical" evidence="7">
    <location>
        <begin position="365"/>
        <end position="389"/>
    </location>
</feature>
<dbReference type="FunFam" id="1.20.1250.20:FF:000011">
    <property type="entry name" value="MFS multidrug transporter, putative"/>
    <property type="match status" value="1"/>
</dbReference>
<organism evidence="9 10">
    <name type="scientific">Nadsonia fulvescens var. elongata DSM 6958</name>
    <dbReference type="NCBI Taxonomy" id="857566"/>
    <lineage>
        <taxon>Eukaryota</taxon>
        <taxon>Fungi</taxon>
        <taxon>Dikarya</taxon>
        <taxon>Ascomycota</taxon>
        <taxon>Saccharomycotina</taxon>
        <taxon>Dipodascomycetes</taxon>
        <taxon>Dipodascales</taxon>
        <taxon>Dipodascales incertae sedis</taxon>
        <taxon>Nadsonia</taxon>
    </lineage>
</organism>
<evidence type="ECO:0000256" key="4">
    <source>
        <dbReference type="ARBA" id="ARBA00022989"/>
    </source>
</evidence>
<dbReference type="InterPro" id="IPR011701">
    <property type="entry name" value="MFS"/>
</dbReference>
<evidence type="ECO:0000256" key="1">
    <source>
        <dbReference type="ARBA" id="ARBA00004141"/>
    </source>
</evidence>
<accession>A0A1E3PPH0</accession>
<keyword evidence="4 7" id="KW-1133">Transmembrane helix</keyword>
<keyword evidence="10" id="KW-1185">Reference proteome</keyword>
<gene>
    <name evidence="9" type="ORF">NADFUDRAFT_81829</name>
</gene>